<keyword evidence="3" id="KW-1185">Reference proteome</keyword>
<dbReference type="RefSeq" id="XP_011312734.1">
    <property type="nucleotide sequence ID" value="XM_011314432.1"/>
</dbReference>
<keyword evidence="2" id="KW-0472">Membrane</keyword>
<feature type="region of interest" description="Disordered" evidence="1">
    <location>
        <begin position="49"/>
        <end position="100"/>
    </location>
</feature>
<dbReference type="Proteomes" id="UP000694866">
    <property type="component" value="Unplaced"/>
</dbReference>
<name>A0A9R1U8X0_9HYME</name>
<feature type="transmembrane region" description="Helical" evidence="2">
    <location>
        <begin position="212"/>
        <end position="237"/>
    </location>
</feature>
<sequence>MVTFLYPTRNTSKISLPVLNVVAGIAEIIMRHNREYQMQNGRDVHHAYSTDGEESHQTISVRTSSEYGTAHKPNAMTGRTDKRGSERDLRDSPPAIRNHAQSSEIYITSGDYRSTPDFSNTLPHHSPLANSKYGHGALSNYSYGSARSGLSNGSTVKTKIARHGGLVVETMSTPNPFCPNTKGMCCLLLLINLGIILITLGFVIVIQIFHPLIVWILGIIFLIFGFATLIGSLIYCVHVFRNAKHPHEVNPEDFYWTRYWQGQVASIPEFHYKAEEKYPDDTGSDRGSKYSSNYYDRRNQHY</sequence>
<protein>
    <submittedName>
        <fullName evidence="4">Uncharacterized protein isoform X1</fullName>
    </submittedName>
</protein>
<evidence type="ECO:0000313" key="3">
    <source>
        <dbReference type="Proteomes" id="UP000694866"/>
    </source>
</evidence>
<dbReference type="AlphaFoldDB" id="A0A9R1U8X0"/>
<proteinExistence type="predicted"/>
<gene>
    <name evidence="4" type="primary">LOC105272335</name>
</gene>
<feature type="transmembrane region" description="Helical" evidence="2">
    <location>
        <begin position="185"/>
        <end position="206"/>
    </location>
</feature>
<dbReference type="PANTHER" id="PTHR41155:SF1">
    <property type="entry name" value="FI19525P1"/>
    <property type="match status" value="1"/>
</dbReference>
<organism evidence="3 4">
    <name type="scientific">Fopius arisanus</name>
    <dbReference type="NCBI Taxonomy" id="64838"/>
    <lineage>
        <taxon>Eukaryota</taxon>
        <taxon>Metazoa</taxon>
        <taxon>Ecdysozoa</taxon>
        <taxon>Arthropoda</taxon>
        <taxon>Hexapoda</taxon>
        <taxon>Insecta</taxon>
        <taxon>Pterygota</taxon>
        <taxon>Neoptera</taxon>
        <taxon>Endopterygota</taxon>
        <taxon>Hymenoptera</taxon>
        <taxon>Apocrita</taxon>
        <taxon>Ichneumonoidea</taxon>
        <taxon>Braconidae</taxon>
        <taxon>Opiinae</taxon>
        <taxon>Fopius</taxon>
    </lineage>
</organism>
<dbReference type="GeneID" id="105272335"/>
<reference evidence="4" key="1">
    <citation type="submission" date="2025-08" db="UniProtKB">
        <authorList>
            <consortium name="RefSeq"/>
        </authorList>
    </citation>
    <scope>IDENTIFICATION</scope>
    <source>
        <strain evidence="4">USDA-PBARC FA_bdor</strain>
        <tissue evidence="4">Whole organism</tissue>
    </source>
</reference>
<dbReference type="PANTHER" id="PTHR41155">
    <property type="entry name" value="FI19525P1"/>
    <property type="match status" value="1"/>
</dbReference>
<keyword evidence="2" id="KW-1133">Transmembrane helix</keyword>
<evidence type="ECO:0000256" key="2">
    <source>
        <dbReference type="SAM" id="Phobius"/>
    </source>
</evidence>
<feature type="compositionally biased region" description="Polar residues" evidence="1">
    <location>
        <begin position="57"/>
        <end position="67"/>
    </location>
</feature>
<dbReference type="KEGG" id="fas:105272335"/>
<feature type="compositionally biased region" description="Basic and acidic residues" evidence="1">
    <location>
        <begin position="79"/>
        <end position="91"/>
    </location>
</feature>
<keyword evidence="2" id="KW-0812">Transmembrane</keyword>
<evidence type="ECO:0000313" key="4">
    <source>
        <dbReference type="RefSeq" id="XP_011312734.1"/>
    </source>
</evidence>
<accession>A0A9R1U8X0</accession>
<evidence type="ECO:0000256" key="1">
    <source>
        <dbReference type="SAM" id="MobiDB-lite"/>
    </source>
</evidence>
<dbReference type="OrthoDB" id="8188414at2759"/>